<keyword evidence="3" id="KW-0548">Nucleotidyltransferase</keyword>
<dbReference type="InterPro" id="IPR036397">
    <property type="entry name" value="RNaseH_sf"/>
</dbReference>
<dbReference type="CDD" id="cd01650">
    <property type="entry name" value="RT_nLTR_like"/>
    <property type="match status" value="1"/>
</dbReference>
<name>A0A699HA67_TANCI</name>
<dbReference type="EMBL" id="BKCJ010127117">
    <property type="protein sequence ID" value="GEX74164.1"/>
    <property type="molecule type" value="Genomic_DNA"/>
</dbReference>
<dbReference type="SUPFAM" id="SSF56672">
    <property type="entry name" value="DNA/RNA polymerases"/>
    <property type="match status" value="1"/>
</dbReference>
<evidence type="ECO:0000313" key="3">
    <source>
        <dbReference type="EMBL" id="GEX74164.1"/>
    </source>
</evidence>
<organism evidence="3">
    <name type="scientific">Tanacetum cinerariifolium</name>
    <name type="common">Dalmatian daisy</name>
    <name type="synonym">Chrysanthemum cinerariifolium</name>
    <dbReference type="NCBI Taxonomy" id="118510"/>
    <lineage>
        <taxon>Eukaryota</taxon>
        <taxon>Viridiplantae</taxon>
        <taxon>Streptophyta</taxon>
        <taxon>Embryophyta</taxon>
        <taxon>Tracheophyta</taxon>
        <taxon>Spermatophyta</taxon>
        <taxon>Magnoliopsida</taxon>
        <taxon>eudicotyledons</taxon>
        <taxon>Gunneridae</taxon>
        <taxon>Pentapetalae</taxon>
        <taxon>asterids</taxon>
        <taxon>campanulids</taxon>
        <taxon>Asterales</taxon>
        <taxon>Asteraceae</taxon>
        <taxon>Asteroideae</taxon>
        <taxon>Anthemideae</taxon>
        <taxon>Anthemidinae</taxon>
        <taxon>Tanacetum</taxon>
    </lineage>
</organism>
<evidence type="ECO:0000259" key="2">
    <source>
        <dbReference type="PROSITE" id="PS50994"/>
    </source>
</evidence>
<dbReference type="PANTHER" id="PTHR33116:SF79">
    <property type="entry name" value="REVERSE TRANSCRIPTASE DOMAIN, ZINC FINGER, CCHC-TYPE-RELATED"/>
    <property type="match status" value="1"/>
</dbReference>
<dbReference type="SUPFAM" id="SSF53098">
    <property type="entry name" value="Ribonuclease H-like"/>
    <property type="match status" value="1"/>
</dbReference>
<keyword evidence="3" id="KW-0695">RNA-directed DNA polymerase</keyword>
<dbReference type="InterPro" id="IPR043502">
    <property type="entry name" value="DNA/RNA_pol_sf"/>
</dbReference>
<dbReference type="InterPro" id="IPR000477">
    <property type="entry name" value="RT_dom"/>
</dbReference>
<gene>
    <name evidence="3" type="ORF">Tci_346139</name>
</gene>
<accession>A0A699HA67</accession>
<dbReference type="GO" id="GO:0003676">
    <property type="term" value="F:nucleic acid binding"/>
    <property type="evidence" value="ECO:0007669"/>
    <property type="project" value="InterPro"/>
</dbReference>
<keyword evidence="3" id="KW-0808">Transferase</keyword>
<dbReference type="GO" id="GO:0015074">
    <property type="term" value="P:DNA integration"/>
    <property type="evidence" value="ECO:0007669"/>
    <property type="project" value="InterPro"/>
</dbReference>
<dbReference type="PROSITE" id="PS50878">
    <property type="entry name" value="RT_POL"/>
    <property type="match status" value="1"/>
</dbReference>
<dbReference type="InterPro" id="IPR001584">
    <property type="entry name" value="Integrase_cat-core"/>
</dbReference>
<protein>
    <submittedName>
        <fullName evidence="3">Putative RNA-directed DNA polymerase, eukaryota, reverse transcriptase zinc-binding domain protein</fullName>
    </submittedName>
</protein>
<dbReference type="GO" id="GO:0003964">
    <property type="term" value="F:RNA-directed DNA polymerase activity"/>
    <property type="evidence" value="ECO:0007669"/>
    <property type="project" value="UniProtKB-KW"/>
</dbReference>
<feature type="domain" description="Integrase catalytic" evidence="2">
    <location>
        <begin position="735"/>
        <end position="808"/>
    </location>
</feature>
<reference evidence="3" key="1">
    <citation type="journal article" date="2019" name="Sci. Rep.">
        <title>Draft genome of Tanacetum cinerariifolium, the natural source of mosquito coil.</title>
        <authorList>
            <person name="Yamashiro T."/>
            <person name="Shiraishi A."/>
            <person name="Satake H."/>
            <person name="Nakayama K."/>
        </authorList>
    </citation>
    <scope>NUCLEOTIDE SEQUENCE</scope>
</reference>
<dbReference type="PROSITE" id="PS50994">
    <property type="entry name" value="INTEGRASE"/>
    <property type="match status" value="1"/>
</dbReference>
<dbReference type="Pfam" id="PF00078">
    <property type="entry name" value="RVT_1"/>
    <property type="match status" value="1"/>
</dbReference>
<feature type="domain" description="Reverse transcriptase" evidence="1">
    <location>
        <begin position="171"/>
        <end position="466"/>
    </location>
</feature>
<sequence>MVRFPHLSGLCLERHLSDHRLIITFESSFDYGPTPFRMFHSWFLMEGFDKFVETSWHSMNITDSNGLIRMKKKLQILKNAIKTWGKENKTNINGFKSSIQNKLSEVEKSIDQGGGTEKVLNKRSSLIKELNDINSIDALDLSQKAKIHPPKVKAEFLNHFLNQFSNPSSPRIKIDSEFPTRLNSNQVEDLERPISQEEIKKAVWDCGTSKSPGPDGFTFEFFHKYRDILNHDIIVAIHDFSSSVMSDLISDVQTTFVSSRQILDGPFILNEFLSWCKHKKINAMIFKVDFEKAFDSIRWDYLYDVLKSFSFGIKWRSWISGCLDSSMGSVLVNSSPTLEFHFYKGLKQGDPLSPFLFILVMESLHISFSRVIAFGLFKGVNINNSLTLLHVVYTDDAIFVGKWDINNIKTIVNVLNCFFLASGLKINLHKSKLTRIGVNKDDVDSTTTLVGCSTFYPPFHYLGVKVGASMSRLNSWKEVTAKISYRLSKWKLKTLSIGGRLTLLKSVLTAIPIYHMSLYKVPVGILNDMESIRRNFFNGIESPREKRFIQAIHGVRGAIDNKNSSIKGSIWLDIVRDISSLNHKGIDLLATAKKEVGNGENTLFWEDKWIGEVTLKTKYPRLFALEQHKSITVAAKMGQPSLDHSFRRLPRGGIEDEQYRDLRTTTSNVLLPNMHDRWFWSLNYTGEFSGIVRGRPADANTKRVPHLSLSILALAYTKFALWSSSADSGIVLTRINHQTFVARTPEQNGVVERRNRTLVEAARTMLSATKVPLFFWAEAIVTTCFTQNRSFVIPRHEKTPYHIINDRKPSVKFFYIFGSLCYIVKDGENLDKMKEKDHVSSDPVPQCQTTALEHDSLSPDPQCQENVPHVAGTVTTSNELDFLFSRMFDELLNGSTQVVLKSSAVTPADAHNQCQQQHITPLNTHTTPEPTCYVPTQAPTVSSTENINQAKIVEENAQVENDKFIHIFCTPVQDRGETLSHHRLEQVIGNPSQSVRTRRQLESDGEMCMFALTVSRTELKNIKEAMVDSAWIESMQEELHQFD</sequence>
<comment type="caution">
    <text evidence="3">The sequence shown here is derived from an EMBL/GenBank/DDBJ whole genome shotgun (WGS) entry which is preliminary data.</text>
</comment>
<dbReference type="PANTHER" id="PTHR33116">
    <property type="entry name" value="REVERSE TRANSCRIPTASE ZINC-BINDING DOMAIN-CONTAINING PROTEIN-RELATED-RELATED"/>
    <property type="match status" value="1"/>
</dbReference>
<evidence type="ECO:0000259" key="1">
    <source>
        <dbReference type="PROSITE" id="PS50878"/>
    </source>
</evidence>
<dbReference type="InterPro" id="IPR012337">
    <property type="entry name" value="RNaseH-like_sf"/>
</dbReference>
<proteinExistence type="predicted"/>
<dbReference type="AlphaFoldDB" id="A0A699HA67"/>
<dbReference type="Gene3D" id="3.30.420.10">
    <property type="entry name" value="Ribonuclease H-like superfamily/Ribonuclease H"/>
    <property type="match status" value="1"/>
</dbReference>